<dbReference type="RefSeq" id="WP_379231128.1">
    <property type="nucleotide sequence ID" value="NZ_JBHSTE010000001.1"/>
</dbReference>
<dbReference type="EMBL" id="JBHSTE010000001">
    <property type="protein sequence ID" value="MFC6331659.1"/>
    <property type="molecule type" value="Genomic_DNA"/>
</dbReference>
<keyword evidence="1" id="KW-1133">Transmembrane helix</keyword>
<feature type="transmembrane region" description="Helical" evidence="1">
    <location>
        <begin position="6"/>
        <end position="23"/>
    </location>
</feature>
<dbReference type="Pfam" id="PF14007">
    <property type="entry name" value="YtpI"/>
    <property type="match status" value="1"/>
</dbReference>
<sequence>METIISSIASVLIFISLLFSLFYSVRSRQAKEPIRKGILGGKLNISMGVMLILISIIQLLYSNESTLRIVLGAVFLLLGLFNLFAGLRNLSFYRNKEARSHTQ</sequence>
<keyword evidence="1" id="KW-0472">Membrane</keyword>
<proteinExistence type="predicted"/>
<organism evidence="2 3">
    <name type="scientific">Paenibacillus septentrionalis</name>
    <dbReference type="NCBI Taxonomy" id="429342"/>
    <lineage>
        <taxon>Bacteria</taxon>
        <taxon>Bacillati</taxon>
        <taxon>Bacillota</taxon>
        <taxon>Bacilli</taxon>
        <taxon>Bacillales</taxon>
        <taxon>Paenibacillaceae</taxon>
        <taxon>Paenibacillus</taxon>
    </lineage>
</organism>
<keyword evidence="1" id="KW-0812">Transmembrane</keyword>
<feature type="transmembrane region" description="Helical" evidence="1">
    <location>
        <begin position="67"/>
        <end position="87"/>
    </location>
</feature>
<evidence type="ECO:0000256" key="1">
    <source>
        <dbReference type="SAM" id="Phobius"/>
    </source>
</evidence>
<feature type="transmembrane region" description="Helical" evidence="1">
    <location>
        <begin position="43"/>
        <end position="61"/>
    </location>
</feature>
<reference evidence="3" key="1">
    <citation type="journal article" date="2019" name="Int. J. Syst. Evol. Microbiol.">
        <title>The Global Catalogue of Microorganisms (GCM) 10K type strain sequencing project: providing services to taxonomists for standard genome sequencing and annotation.</title>
        <authorList>
            <consortium name="The Broad Institute Genomics Platform"/>
            <consortium name="The Broad Institute Genome Sequencing Center for Infectious Disease"/>
            <person name="Wu L."/>
            <person name="Ma J."/>
        </authorList>
    </citation>
    <scope>NUCLEOTIDE SEQUENCE [LARGE SCALE GENOMIC DNA]</scope>
    <source>
        <strain evidence="3">PCU 280</strain>
    </source>
</reference>
<keyword evidence="3" id="KW-1185">Reference proteome</keyword>
<comment type="caution">
    <text evidence="2">The sequence shown here is derived from an EMBL/GenBank/DDBJ whole genome shotgun (WGS) entry which is preliminary data.</text>
</comment>
<gene>
    <name evidence="2" type="ORF">ACFP56_03420</name>
</gene>
<accession>A0ABW1V2P2</accession>
<evidence type="ECO:0000313" key="3">
    <source>
        <dbReference type="Proteomes" id="UP001596233"/>
    </source>
</evidence>
<evidence type="ECO:0000313" key="2">
    <source>
        <dbReference type="EMBL" id="MFC6331659.1"/>
    </source>
</evidence>
<dbReference type="InterPro" id="IPR025618">
    <property type="entry name" value="YtpI"/>
</dbReference>
<dbReference type="Proteomes" id="UP001596233">
    <property type="component" value="Unassembled WGS sequence"/>
</dbReference>
<name>A0ABW1V2P2_9BACL</name>
<protein>
    <submittedName>
        <fullName evidence="2">YtpI family protein</fullName>
    </submittedName>
</protein>